<sequence>MKPPEDDEFRVVTWNVEHNGISNSGDDARWHLAMDVLATLRPHVLLRQELTRADMFGGRAVWAESARLGGHAAFLASATPESANPTGVYVDRDLCQPTEFFEHRTGMWHPVCNPVVRLKGALKKLSLASVHLCSFDPATRASEAKRVATLGRPGMAAIVGGDMNSYSHRLSSGHPLPDWSQIKDRAHFEARTIERDGKRVSDTLPDEILSGEYEGRPPVFVELGYYAATELGLEGALEPTASLWRTDQGTRQRIDRLYATAQVAGALTGLEVVVTDEVIEASDHPPVVATFSLSALRRALSVDPAVAA</sequence>
<keyword evidence="6" id="KW-0378">Hydrolase</keyword>
<keyword evidence="3" id="KW-0540">Nuclease</keyword>
<dbReference type="InterPro" id="IPR051547">
    <property type="entry name" value="TDP2-like"/>
</dbReference>
<accession>A0ABX8Y5X8</accession>
<reference evidence="10 11" key="1">
    <citation type="submission" date="2021-08" db="EMBL/GenBank/DDBJ databases">
        <authorList>
            <person name="Ping M."/>
        </authorList>
    </citation>
    <scope>NUCLEOTIDE SEQUENCE [LARGE SCALE GENOMIC DNA]</scope>
    <source>
        <strain evidence="10 11">MG28</strain>
    </source>
</reference>
<dbReference type="PANTHER" id="PTHR15822">
    <property type="entry name" value="TRAF AND TNF RECEPTOR-ASSOCIATED PROTEIN"/>
    <property type="match status" value="1"/>
</dbReference>
<comment type="cofactor">
    <cofactor evidence="1">
        <name>Mn(2+)</name>
        <dbReference type="ChEBI" id="CHEBI:29035"/>
    </cofactor>
</comment>
<keyword evidence="8" id="KW-0234">DNA repair</keyword>
<proteinExistence type="predicted"/>
<evidence type="ECO:0000256" key="8">
    <source>
        <dbReference type="ARBA" id="ARBA00023204"/>
    </source>
</evidence>
<keyword evidence="5" id="KW-0227">DNA damage</keyword>
<feature type="domain" description="Endonuclease/exonuclease/phosphatase" evidence="9">
    <location>
        <begin position="12"/>
        <end position="284"/>
    </location>
</feature>
<dbReference type="EMBL" id="CP080647">
    <property type="protein sequence ID" value="QYX83280.1"/>
    <property type="molecule type" value="Genomic_DNA"/>
</dbReference>
<evidence type="ECO:0000313" key="10">
    <source>
        <dbReference type="EMBL" id="QYX83280.1"/>
    </source>
</evidence>
<dbReference type="Proteomes" id="UP000827138">
    <property type="component" value="Chromosome"/>
</dbReference>
<gene>
    <name evidence="10" type="ORF">K1J60_30330</name>
</gene>
<evidence type="ECO:0000256" key="6">
    <source>
        <dbReference type="ARBA" id="ARBA00022801"/>
    </source>
</evidence>
<evidence type="ECO:0000256" key="2">
    <source>
        <dbReference type="ARBA" id="ARBA00001946"/>
    </source>
</evidence>
<keyword evidence="4" id="KW-0479">Metal-binding</keyword>
<dbReference type="GO" id="GO:0004519">
    <property type="term" value="F:endonuclease activity"/>
    <property type="evidence" value="ECO:0007669"/>
    <property type="project" value="UniProtKB-KW"/>
</dbReference>
<dbReference type="InterPro" id="IPR036691">
    <property type="entry name" value="Endo/exonu/phosph_ase_sf"/>
</dbReference>
<evidence type="ECO:0000256" key="3">
    <source>
        <dbReference type="ARBA" id="ARBA00022722"/>
    </source>
</evidence>
<keyword evidence="10" id="KW-0255">Endonuclease</keyword>
<dbReference type="Gene3D" id="3.60.10.10">
    <property type="entry name" value="Endonuclease/exonuclease/phosphatase"/>
    <property type="match status" value="1"/>
</dbReference>
<evidence type="ECO:0000313" key="11">
    <source>
        <dbReference type="Proteomes" id="UP000827138"/>
    </source>
</evidence>
<keyword evidence="7" id="KW-0460">Magnesium</keyword>
<evidence type="ECO:0000256" key="4">
    <source>
        <dbReference type="ARBA" id="ARBA00022723"/>
    </source>
</evidence>
<protein>
    <submittedName>
        <fullName evidence="10">Endonuclease/exonuclease/phosphatase family protein</fullName>
    </submittedName>
</protein>
<evidence type="ECO:0000256" key="5">
    <source>
        <dbReference type="ARBA" id="ARBA00022763"/>
    </source>
</evidence>
<comment type="cofactor">
    <cofactor evidence="2">
        <name>Mg(2+)</name>
        <dbReference type="ChEBI" id="CHEBI:18420"/>
    </cofactor>
</comment>
<dbReference type="Pfam" id="PF03372">
    <property type="entry name" value="Exo_endo_phos"/>
    <property type="match status" value="1"/>
</dbReference>
<evidence type="ECO:0000256" key="7">
    <source>
        <dbReference type="ARBA" id="ARBA00022842"/>
    </source>
</evidence>
<dbReference type="SUPFAM" id="SSF56219">
    <property type="entry name" value="DNase I-like"/>
    <property type="match status" value="1"/>
</dbReference>
<evidence type="ECO:0000259" key="9">
    <source>
        <dbReference type="Pfam" id="PF03372"/>
    </source>
</evidence>
<name>A0ABX8Y5X8_9ACTN</name>
<dbReference type="PANTHER" id="PTHR15822:SF4">
    <property type="entry name" value="TYROSYL-DNA PHOSPHODIESTERASE 2"/>
    <property type="match status" value="1"/>
</dbReference>
<evidence type="ECO:0000256" key="1">
    <source>
        <dbReference type="ARBA" id="ARBA00001936"/>
    </source>
</evidence>
<dbReference type="InterPro" id="IPR005135">
    <property type="entry name" value="Endo/exonuclease/phosphatase"/>
</dbReference>
<keyword evidence="11" id="KW-1185">Reference proteome</keyword>
<organism evidence="10 11">
    <name type="scientific">Streptomyces akebiae</name>
    <dbReference type="NCBI Taxonomy" id="2865673"/>
    <lineage>
        <taxon>Bacteria</taxon>
        <taxon>Bacillati</taxon>
        <taxon>Actinomycetota</taxon>
        <taxon>Actinomycetes</taxon>
        <taxon>Kitasatosporales</taxon>
        <taxon>Streptomycetaceae</taxon>
        <taxon>Streptomyces</taxon>
    </lineage>
</organism>